<dbReference type="STRING" id="931890.I6NDD6"/>
<name>I6NDD6_ERECY</name>
<evidence type="ECO:0008006" key="6">
    <source>
        <dbReference type="Google" id="ProtNLM"/>
    </source>
</evidence>
<evidence type="ECO:0000256" key="1">
    <source>
        <dbReference type="ARBA" id="ARBA00004325"/>
    </source>
</evidence>
<reference evidence="4 5" key="1">
    <citation type="journal article" date="2011" name="G3 (Bethesda)">
        <title>Genome evolution in the Eremothecium clade of the Saccharomyces complex revealed by comparative genomics.</title>
        <authorList>
            <person name="Wendland J."/>
            <person name="Walther A."/>
        </authorList>
    </citation>
    <scope>NUCLEOTIDE SEQUENCE [LARGE SCALE GENOMIC DNA]</scope>
    <source>
        <strain evidence="5">CBS 270.75 / DBVPG 7215 / KCTC 17166 / NRRL Y-17582</strain>
    </source>
</reference>
<proteinExistence type="predicted"/>
<sequence length="65" mass="7237">MGAAYTILGRTFKPHQLALGTISAVLLLVVPNPFKKSEPKSLWKASSHGEEKYIEEYLAKHAEKL</sequence>
<dbReference type="GO" id="GO:0015986">
    <property type="term" value="P:proton motive force-driven ATP synthesis"/>
    <property type="evidence" value="ECO:0007669"/>
    <property type="project" value="EnsemblFungi"/>
</dbReference>
<evidence type="ECO:0000313" key="4">
    <source>
        <dbReference type="EMBL" id="AET40078.1"/>
    </source>
</evidence>
<dbReference type="AlphaFoldDB" id="I6NDD6"/>
<dbReference type="KEGG" id="erc:Ecym_5318"/>
<dbReference type="InterPro" id="IPR021278">
    <property type="entry name" value="ATP19"/>
</dbReference>
<dbReference type="InParanoid" id="I6NDD6"/>
<comment type="subcellular location">
    <subcellularLocation>
        <location evidence="1">Mitochondrion membrane</location>
    </subcellularLocation>
</comment>
<dbReference type="PANTHER" id="PTHR28074:SF1">
    <property type="entry name" value="ATP SYNTHASE SUBUNIT K, MITOCHONDRIAL"/>
    <property type="match status" value="1"/>
</dbReference>
<dbReference type="GO" id="GO:0065003">
    <property type="term" value="P:protein-containing complex assembly"/>
    <property type="evidence" value="ECO:0007669"/>
    <property type="project" value="EnsemblFungi"/>
</dbReference>
<dbReference type="GO" id="GO:0045259">
    <property type="term" value="C:proton-transporting ATP synthase complex"/>
    <property type="evidence" value="ECO:0007669"/>
    <property type="project" value="EnsemblFungi"/>
</dbReference>
<keyword evidence="2" id="KW-0496">Mitochondrion</keyword>
<dbReference type="OrthoDB" id="2094445at2759"/>
<evidence type="ECO:0000313" key="5">
    <source>
        <dbReference type="Proteomes" id="UP000006790"/>
    </source>
</evidence>
<evidence type="ECO:0000256" key="2">
    <source>
        <dbReference type="ARBA" id="ARBA00023128"/>
    </source>
</evidence>
<dbReference type="GO" id="GO:0005743">
    <property type="term" value="C:mitochondrial inner membrane"/>
    <property type="evidence" value="ECO:0007669"/>
    <property type="project" value="EnsemblFungi"/>
</dbReference>
<dbReference type="PANTHER" id="PTHR28074">
    <property type="entry name" value="ATP SYNTHASE SUBUNIT K, MITOCHONDRIAL"/>
    <property type="match status" value="1"/>
</dbReference>
<protein>
    <recommendedName>
        <fullName evidence="6">ATP synthase subunit K, mitochondrial</fullName>
    </recommendedName>
</protein>
<gene>
    <name evidence="4" type="ordered locus">Ecym_5318</name>
</gene>
<dbReference type="RefSeq" id="XP_003646895.1">
    <property type="nucleotide sequence ID" value="XM_003646847.1"/>
</dbReference>
<dbReference type="EMBL" id="CP002501">
    <property type="protein sequence ID" value="AET40078.1"/>
    <property type="molecule type" value="Genomic_DNA"/>
</dbReference>
<keyword evidence="3" id="KW-0472">Membrane</keyword>
<accession>I6NDD6</accession>
<evidence type="ECO:0000256" key="3">
    <source>
        <dbReference type="ARBA" id="ARBA00023136"/>
    </source>
</evidence>
<dbReference type="FunCoup" id="I6NDD6">
    <property type="interactions" value="101"/>
</dbReference>
<dbReference type="GeneID" id="11471960"/>
<dbReference type="Proteomes" id="UP000006790">
    <property type="component" value="Chromosome 5"/>
</dbReference>
<keyword evidence="5" id="KW-1185">Reference proteome</keyword>
<dbReference type="eggNOG" id="ENOG502S99W">
    <property type="taxonomic scope" value="Eukaryota"/>
</dbReference>
<dbReference type="HOGENOM" id="CLU_172736_1_2_1"/>
<organism evidence="4 5">
    <name type="scientific">Eremothecium cymbalariae (strain CBS 270.75 / DBVPG 7215 / KCTC 17166 / NRRL Y-17582)</name>
    <name type="common">Yeast</name>
    <dbReference type="NCBI Taxonomy" id="931890"/>
    <lineage>
        <taxon>Eukaryota</taxon>
        <taxon>Fungi</taxon>
        <taxon>Dikarya</taxon>
        <taxon>Ascomycota</taxon>
        <taxon>Saccharomycotina</taxon>
        <taxon>Saccharomycetes</taxon>
        <taxon>Saccharomycetales</taxon>
        <taxon>Saccharomycetaceae</taxon>
        <taxon>Eremothecium</taxon>
    </lineage>
</organism>
<dbReference type="Pfam" id="PF11022">
    <property type="entry name" value="ATP19"/>
    <property type="match status" value="1"/>
</dbReference>
<dbReference type="OMA" id="FQPHQLA"/>